<organism evidence="9 10">
    <name type="scientific">Desulfovibrio piger</name>
    <dbReference type="NCBI Taxonomy" id="901"/>
    <lineage>
        <taxon>Bacteria</taxon>
        <taxon>Pseudomonadati</taxon>
        <taxon>Thermodesulfobacteriota</taxon>
        <taxon>Desulfovibrionia</taxon>
        <taxon>Desulfovibrionales</taxon>
        <taxon>Desulfovibrionaceae</taxon>
        <taxon>Desulfovibrio</taxon>
    </lineage>
</organism>
<dbReference type="PROSITE" id="PS00061">
    <property type="entry name" value="ADH_SHORT"/>
    <property type="match status" value="1"/>
</dbReference>
<keyword evidence="6 7" id="KW-0456">Lyase</keyword>
<protein>
    <recommendedName>
        <fullName evidence="4 7">dTDP-glucose 4,6-dehydratase</fullName>
        <ecNumber evidence="4 7">4.2.1.46</ecNumber>
    </recommendedName>
</protein>
<dbReference type="GO" id="GO:0008460">
    <property type="term" value="F:dTDP-glucose 4,6-dehydratase activity"/>
    <property type="evidence" value="ECO:0007669"/>
    <property type="project" value="UniProtKB-EC"/>
</dbReference>
<dbReference type="KEGG" id="dpg:DESPIGER_0323"/>
<dbReference type="RefSeq" id="WP_072332211.1">
    <property type="nucleotide sequence ID" value="NZ_JAXXLW010000125.1"/>
</dbReference>
<dbReference type="EMBL" id="LT630450">
    <property type="protein sequence ID" value="SFV72215.1"/>
    <property type="molecule type" value="Genomic_DNA"/>
</dbReference>
<evidence type="ECO:0000256" key="2">
    <source>
        <dbReference type="ARBA" id="ARBA00001911"/>
    </source>
</evidence>
<dbReference type="NCBIfam" id="TIGR01181">
    <property type="entry name" value="dTDP_gluc_dehyt"/>
    <property type="match status" value="1"/>
</dbReference>
<comment type="similarity">
    <text evidence="3 7">Belongs to the NAD(P)-dependent epimerase/dehydratase family. dTDP-glucose dehydratase subfamily.</text>
</comment>
<dbReference type="InterPro" id="IPR036291">
    <property type="entry name" value="NAD(P)-bd_dom_sf"/>
</dbReference>
<dbReference type="InterPro" id="IPR005888">
    <property type="entry name" value="dTDP_Gluc_deHydtase"/>
</dbReference>
<dbReference type="GO" id="GO:0009225">
    <property type="term" value="P:nucleotide-sugar metabolic process"/>
    <property type="evidence" value="ECO:0007669"/>
    <property type="project" value="InterPro"/>
</dbReference>
<feature type="domain" description="NAD(P)-binding" evidence="8">
    <location>
        <begin position="6"/>
        <end position="321"/>
    </location>
</feature>
<dbReference type="EC" id="4.2.1.46" evidence="4 7"/>
<dbReference type="InterPro" id="IPR020904">
    <property type="entry name" value="Sc_DH/Rdtase_CS"/>
</dbReference>
<evidence type="ECO:0000256" key="6">
    <source>
        <dbReference type="ARBA" id="ARBA00023239"/>
    </source>
</evidence>
<dbReference type="OrthoDB" id="9803010at2"/>
<dbReference type="AlphaFoldDB" id="A0A1K1LC01"/>
<evidence type="ECO:0000256" key="1">
    <source>
        <dbReference type="ARBA" id="ARBA00001539"/>
    </source>
</evidence>
<evidence type="ECO:0000256" key="7">
    <source>
        <dbReference type="RuleBase" id="RU004473"/>
    </source>
</evidence>
<dbReference type="InterPro" id="IPR016040">
    <property type="entry name" value="NAD(P)-bd_dom"/>
</dbReference>
<dbReference type="Pfam" id="PF16363">
    <property type="entry name" value="GDP_Man_Dehyd"/>
    <property type="match status" value="1"/>
</dbReference>
<evidence type="ECO:0000256" key="3">
    <source>
        <dbReference type="ARBA" id="ARBA00008178"/>
    </source>
</evidence>
<comment type="cofactor">
    <cofactor evidence="2 7">
        <name>NAD(+)</name>
        <dbReference type="ChEBI" id="CHEBI:57540"/>
    </cofactor>
</comment>
<evidence type="ECO:0000256" key="4">
    <source>
        <dbReference type="ARBA" id="ARBA00011990"/>
    </source>
</evidence>
<dbReference type="PANTHER" id="PTHR43000">
    <property type="entry name" value="DTDP-D-GLUCOSE 4,6-DEHYDRATASE-RELATED"/>
    <property type="match status" value="1"/>
</dbReference>
<proteinExistence type="inferred from homology"/>
<dbReference type="Gene3D" id="3.40.50.720">
    <property type="entry name" value="NAD(P)-binding Rossmann-like Domain"/>
    <property type="match status" value="1"/>
</dbReference>
<evidence type="ECO:0000259" key="8">
    <source>
        <dbReference type="Pfam" id="PF16363"/>
    </source>
</evidence>
<accession>A0A1K1LC01</accession>
<evidence type="ECO:0000313" key="10">
    <source>
        <dbReference type="Proteomes" id="UP000186323"/>
    </source>
</evidence>
<evidence type="ECO:0000313" key="9">
    <source>
        <dbReference type="EMBL" id="SFV72215.1"/>
    </source>
</evidence>
<gene>
    <name evidence="9" type="ORF">DESPIGER_0323</name>
</gene>
<dbReference type="Gene3D" id="3.90.25.10">
    <property type="entry name" value="UDP-galactose 4-epimerase, domain 1"/>
    <property type="match status" value="1"/>
</dbReference>
<reference evidence="10" key="1">
    <citation type="submission" date="2016-10" db="EMBL/GenBank/DDBJ databases">
        <authorList>
            <person name="Wegmann U."/>
        </authorList>
    </citation>
    <scope>NUCLEOTIDE SEQUENCE [LARGE SCALE GENOMIC DNA]</scope>
</reference>
<dbReference type="CDD" id="cd05246">
    <property type="entry name" value="dTDP_GD_SDR_e"/>
    <property type="match status" value="1"/>
</dbReference>
<evidence type="ECO:0000256" key="5">
    <source>
        <dbReference type="ARBA" id="ARBA00023027"/>
    </source>
</evidence>
<sequence length="344" mass="38690">MQVLYLVTGGCGFIGSCFVLRARAAGIPVIDLDRLTYCGNPENLAPLDHDPGHVLVQGDIVNRDLVAYLLRTHRPSAIVHFAAESHVDRSISDPGVFVRTNVMGTANLLHCALDYWQGLAGQERQAFRFLHVSTDEVFGSLGPDDAPFREDTPYAPNSPYSASKAASDHLARAFSHTYGLPVLVTNCSNNYGPRQFPEKLIPLFISRALAGEPMPLYGSGRNVRDWLYVEEHCEALERVLRHGLPGRSYNIGGNCERSNLELVDSLCRALDSERPRQAGSYRDLVCRVADRPGHDWRYAMDTARMRDELGWQPRVGLEEGMLRTVRWYLEHEGWMERARRRAAR</sequence>
<name>A0A1K1LC01_9BACT</name>
<keyword evidence="10" id="KW-1185">Reference proteome</keyword>
<dbReference type="SUPFAM" id="SSF51735">
    <property type="entry name" value="NAD(P)-binding Rossmann-fold domains"/>
    <property type="match status" value="1"/>
</dbReference>
<comment type="catalytic activity">
    <reaction evidence="1 7">
        <text>dTDP-alpha-D-glucose = dTDP-4-dehydro-6-deoxy-alpha-D-glucose + H2O</text>
        <dbReference type="Rhea" id="RHEA:17221"/>
        <dbReference type="ChEBI" id="CHEBI:15377"/>
        <dbReference type="ChEBI" id="CHEBI:57477"/>
        <dbReference type="ChEBI" id="CHEBI:57649"/>
        <dbReference type="EC" id="4.2.1.46"/>
    </reaction>
</comment>
<keyword evidence="5" id="KW-0520">NAD</keyword>
<dbReference type="Proteomes" id="UP000186323">
    <property type="component" value="Chromosome I"/>
</dbReference>